<dbReference type="InterPro" id="IPR020472">
    <property type="entry name" value="WD40_PAC1"/>
</dbReference>
<reference evidence="8" key="3">
    <citation type="submission" date="2025-04" db="UniProtKB">
        <authorList>
            <consortium name="RefSeq"/>
        </authorList>
    </citation>
    <scope>IDENTIFICATION</scope>
</reference>
<dbReference type="PROSITE" id="PS00678">
    <property type="entry name" value="WD_REPEATS_1"/>
    <property type="match status" value="2"/>
</dbReference>
<dbReference type="GeneID" id="734599"/>
<keyword evidence="2" id="KW-0677">Repeat</keyword>
<dbReference type="Pfam" id="PF12937">
    <property type="entry name" value="F-box-like"/>
    <property type="match status" value="1"/>
</dbReference>
<dbReference type="SUPFAM" id="SSF81383">
    <property type="entry name" value="F-box domain"/>
    <property type="match status" value="1"/>
</dbReference>
<keyword evidence="7" id="KW-1185">Reference proteome</keyword>
<dbReference type="AlphaFoldDB" id="Q4V7L1"/>
<evidence type="ECO:0000256" key="3">
    <source>
        <dbReference type="PROSITE-ProRule" id="PRU00221"/>
    </source>
</evidence>
<evidence type="ECO:0000256" key="4">
    <source>
        <dbReference type="SAM" id="MobiDB-lite"/>
    </source>
</evidence>
<sequence length="451" mass="51676">MNCSHQKQPMERSRRAGTGANQSRMEASEDYVCQLADELALRILWYLDGKEILQVAQTCQRWRQLAEDEGLWQGKCKARGIEEPLYISSATGSTSPWKSTYIRQLRIHNNWCLGRYRKITLELSKEDPTFLCLEYDGKQLVGTTHYDIIKIWSAVTGKCLKTLVGHRAEVCDIQMRGDIIVSGSDDLTLKVWNVESGECIRTLRGHRDSVSCLHLHEQQAVSGSCDYTIRVWNIETGRCLHILTGHSSRIIWVCYDGRRVASEDMGARVKIWNPETETCLHSYNMHNINPPYVQFDGTHVVSQCKDKSVLIWDVETGKCIFAIAENKTYSGVMAMKNNILILGTDGHTAEIWDVKTRQRLNVLQGSQGIDVRDESLEMHRDFVISRTPEGNLSLWNWRTGEFLHNLFVSDAKETRAFNFRISDTKCVYGVAEKQRHIPWPSKVEVLDFDVE</sequence>
<proteinExistence type="evidence at transcript level"/>
<dbReference type="RefSeq" id="NP_001089543.1">
    <property type="nucleotide sequence ID" value="NM_001096074.1"/>
</dbReference>
<feature type="repeat" description="WD" evidence="3">
    <location>
        <begin position="203"/>
        <end position="242"/>
    </location>
</feature>
<dbReference type="SMART" id="SM00320">
    <property type="entry name" value="WD40"/>
    <property type="match status" value="4"/>
</dbReference>
<feature type="repeat" description="WD" evidence="3">
    <location>
        <begin position="163"/>
        <end position="202"/>
    </location>
</feature>
<dbReference type="PANTHER" id="PTHR44436:SF1">
    <property type="entry name" value="F-BOX_WD REPEAT-CONTAINING PROTEIN 2"/>
    <property type="match status" value="1"/>
</dbReference>
<dbReference type="InterPro" id="IPR001680">
    <property type="entry name" value="WD40_rpt"/>
</dbReference>
<dbReference type="Gene3D" id="2.130.10.10">
    <property type="entry name" value="YVTN repeat-like/Quinoprotein amine dehydrogenase"/>
    <property type="match status" value="1"/>
</dbReference>
<dbReference type="Proteomes" id="UP000186698">
    <property type="component" value="Chromosome 4L"/>
</dbReference>
<evidence type="ECO:0000256" key="2">
    <source>
        <dbReference type="ARBA" id="ARBA00022737"/>
    </source>
</evidence>
<dbReference type="Pfam" id="PF00400">
    <property type="entry name" value="WD40"/>
    <property type="match status" value="3"/>
</dbReference>
<dbReference type="KEGG" id="xla:734599"/>
<dbReference type="CDD" id="cd00200">
    <property type="entry name" value="WD40"/>
    <property type="match status" value="1"/>
</dbReference>
<dbReference type="SUPFAM" id="SSF50978">
    <property type="entry name" value="WD40 repeat-like"/>
    <property type="match status" value="1"/>
</dbReference>
<name>Q4V7L1_XENLA</name>
<dbReference type="PROSITE" id="PS50082">
    <property type="entry name" value="WD_REPEATS_2"/>
    <property type="match status" value="2"/>
</dbReference>
<dbReference type="InterPro" id="IPR036322">
    <property type="entry name" value="WD40_repeat_dom_sf"/>
</dbReference>
<protein>
    <submittedName>
        <fullName evidence="6">MGC115598 protein</fullName>
    </submittedName>
    <submittedName>
        <fullName evidence="8">Uncharacterized protein LOC734599</fullName>
    </submittedName>
</protein>
<evidence type="ECO:0000259" key="5">
    <source>
        <dbReference type="PROSITE" id="PS50181"/>
    </source>
</evidence>
<dbReference type="InterPro" id="IPR001810">
    <property type="entry name" value="F-box_dom"/>
</dbReference>
<dbReference type="EMBL" id="BC097851">
    <property type="protein sequence ID" value="AAH97851.1"/>
    <property type="molecule type" value="mRNA"/>
</dbReference>
<keyword evidence="1 3" id="KW-0853">WD repeat</keyword>
<dbReference type="DNASU" id="734599"/>
<dbReference type="InterPro" id="IPR036047">
    <property type="entry name" value="F-box-like_dom_sf"/>
</dbReference>
<dbReference type="PROSITE" id="PS50181">
    <property type="entry name" value="FBOX"/>
    <property type="match status" value="1"/>
</dbReference>
<dbReference type="InterPro" id="IPR019775">
    <property type="entry name" value="WD40_repeat_CS"/>
</dbReference>
<reference evidence="8" key="1">
    <citation type="journal article" date="2002" name="Dev. Dyn.">
        <title>Genetic and genomic tools for Xenopus research: The NIH Xenopus initiative.</title>
        <authorList>
            <person name="Klein S.L."/>
            <person name="Strausberg R.L."/>
            <person name="Wagner L."/>
            <person name="Pontius J."/>
            <person name="Clifton S.W."/>
            <person name="Richardson P."/>
        </authorList>
    </citation>
    <scope>NUCLEOTIDE SEQUENCE</scope>
</reference>
<dbReference type="PANTHER" id="PTHR44436">
    <property type="entry name" value="F-BOX/WD REPEAT-CONTAINING PROTEIN 2"/>
    <property type="match status" value="1"/>
</dbReference>
<evidence type="ECO:0000313" key="8">
    <source>
        <dbReference type="RefSeq" id="NP_001089543.1"/>
    </source>
</evidence>
<accession>Q4V7L1</accession>
<gene>
    <name evidence="6 8" type="primary">MGC115598</name>
</gene>
<evidence type="ECO:0000313" key="7">
    <source>
        <dbReference type="Proteomes" id="UP000186698"/>
    </source>
</evidence>
<feature type="region of interest" description="Disordered" evidence="4">
    <location>
        <begin position="1"/>
        <end position="22"/>
    </location>
</feature>
<dbReference type="InterPro" id="IPR015943">
    <property type="entry name" value="WD40/YVTN_repeat-like_dom_sf"/>
</dbReference>
<dbReference type="OrthoDB" id="190105at2759"/>
<organism evidence="6">
    <name type="scientific">Xenopus laevis</name>
    <name type="common">African clawed frog</name>
    <dbReference type="NCBI Taxonomy" id="8355"/>
    <lineage>
        <taxon>Eukaryota</taxon>
        <taxon>Metazoa</taxon>
        <taxon>Chordata</taxon>
        <taxon>Craniata</taxon>
        <taxon>Vertebrata</taxon>
        <taxon>Euteleostomi</taxon>
        <taxon>Amphibia</taxon>
        <taxon>Batrachia</taxon>
        <taxon>Anura</taxon>
        <taxon>Pipoidea</taxon>
        <taxon>Pipidae</taxon>
        <taxon>Xenopodinae</taxon>
        <taxon>Xenopus</taxon>
        <taxon>Xenopus</taxon>
    </lineage>
</organism>
<dbReference type="Bgee" id="734599">
    <property type="expression patterns" value="Expressed in testis and 19 other cell types or tissues"/>
</dbReference>
<feature type="domain" description="F-box" evidence="5">
    <location>
        <begin position="29"/>
        <end position="75"/>
    </location>
</feature>
<dbReference type="PROSITE" id="PS50294">
    <property type="entry name" value="WD_REPEATS_REGION"/>
    <property type="match status" value="2"/>
</dbReference>
<dbReference type="Gene3D" id="1.20.1280.50">
    <property type="match status" value="1"/>
</dbReference>
<dbReference type="InterPro" id="IPR042627">
    <property type="entry name" value="FBXW2"/>
</dbReference>
<evidence type="ECO:0000313" key="6">
    <source>
        <dbReference type="EMBL" id="AAH97851.1"/>
    </source>
</evidence>
<dbReference type="PRINTS" id="PR00320">
    <property type="entry name" value="GPROTEINBRPT"/>
</dbReference>
<dbReference type="SMART" id="SM00256">
    <property type="entry name" value="FBOX"/>
    <property type="match status" value="1"/>
</dbReference>
<evidence type="ECO:0000256" key="1">
    <source>
        <dbReference type="ARBA" id="ARBA00022574"/>
    </source>
</evidence>
<reference evidence="6" key="2">
    <citation type="submission" date="2005-06" db="EMBL/GenBank/DDBJ databases">
        <authorList>
            <consortium name="NIH - Xenopus Gene Collection (XGC) project"/>
        </authorList>
    </citation>
    <scope>NUCLEOTIDE SEQUENCE [LARGE SCALE MRNA]</scope>
    <source>
        <tissue evidence="6">Oocyte</tissue>
    </source>
</reference>